<organism evidence="2 3">
    <name type="scientific">Lentinus brumalis</name>
    <dbReference type="NCBI Taxonomy" id="2498619"/>
    <lineage>
        <taxon>Eukaryota</taxon>
        <taxon>Fungi</taxon>
        <taxon>Dikarya</taxon>
        <taxon>Basidiomycota</taxon>
        <taxon>Agaricomycotina</taxon>
        <taxon>Agaricomycetes</taxon>
        <taxon>Polyporales</taxon>
        <taxon>Polyporaceae</taxon>
        <taxon>Lentinus</taxon>
    </lineage>
</organism>
<keyword evidence="3" id="KW-1185">Reference proteome</keyword>
<evidence type="ECO:0000313" key="2">
    <source>
        <dbReference type="EMBL" id="RDX43097.1"/>
    </source>
</evidence>
<evidence type="ECO:0000313" key="3">
    <source>
        <dbReference type="Proteomes" id="UP000256964"/>
    </source>
</evidence>
<evidence type="ECO:0000259" key="1">
    <source>
        <dbReference type="PROSITE" id="PS50181"/>
    </source>
</evidence>
<protein>
    <recommendedName>
        <fullName evidence="1">F-box domain-containing protein</fullName>
    </recommendedName>
</protein>
<dbReference type="SUPFAM" id="SSF81383">
    <property type="entry name" value="F-box domain"/>
    <property type="match status" value="1"/>
</dbReference>
<reference evidence="2 3" key="1">
    <citation type="journal article" date="2018" name="Biotechnol. Biofuels">
        <title>Integrative visual omics of the white-rot fungus Polyporus brumalis exposes the biotechnological potential of its oxidative enzymes for delignifying raw plant biomass.</title>
        <authorList>
            <person name="Miyauchi S."/>
            <person name="Rancon A."/>
            <person name="Drula E."/>
            <person name="Hage H."/>
            <person name="Chaduli D."/>
            <person name="Favel A."/>
            <person name="Grisel S."/>
            <person name="Henrissat B."/>
            <person name="Herpoel-Gimbert I."/>
            <person name="Ruiz-Duenas F.J."/>
            <person name="Chevret D."/>
            <person name="Hainaut M."/>
            <person name="Lin J."/>
            <person name="Wang M."/>
            <person name="Pangilinan J."/>
            <person name="Lipzen A."/>
            <person name="Lesage-Meessen L."/>
            <person name="Navarro D."/>
            <person name="Riley R."/>
            <person name="Grigoriev I.V."/>
            <person name="Zhou S."/>
            <person name="Raouche S."/>
            <person name="Rosso M.N."/>
        </authorList>
    </citation>
    <scope>NUCLEOTIDE SEQUENCE [LARGE SCALE GENOMIC DNA]</scope>
    <source>
        <strain evidence="2 3">BRFM 1820</strain>
    </source>
</reference>
<proteinExistence type="predicted"/>
<dbReference type="Pfam" id="PF12937">
    <property type="entry name" value="F-box-like"/>
    <property type="match status" value="1"/>
</dbReference>
<dbReference type="EMBL" id="KZ857470">
    <property type="protein sequence ID" value="RDX43097.1"/>
    <property type="molecule type" value="Genomic_DNA"/>
</dbReference>
<dbReference type="InterPro" id="IPR001810">
    <property type="entry name" value="F-box_dom"/>
</dbReference>
<name>A0A371CS80_9APHY</name>
<sequence>MNHLPAELLVQILSVVQSDKPWFLTHLRLVCRAWNDVVEGSPQFWANVVSNVWRVPLLPATRQETSRDTLVVLNKYRDALKRSEPYLLTVALDLTRTVSLDKQSLISTLAPHSPRLVSLSIVLSVSPNPIFEFYQLLERDLNSIEDLTVISPAIPAVRPRNTGSFACRRLPPSALPRLRTLRIAAVFLGLSLARPSLKHLSVYAPSGISHMRLDHWVLVICVLQDCRSLETLEIIEALPLIPEPYDPDLWSNSGNLSTLRSCIIKDTPDRVARFATLLLDAPVPTDADLNVTLTPPASDIAGTIMHPRLFSLAFHRFLPGEVGRVEIDSTLRVYAGDRKRFEFAMAPALQAELVRGLPFAVLVTASRIGPDGPRTKKADLLHGVFSPNIQELRIRLAGDPPVGWWVTLLRLFRHLRRLEVRLRDITSLVEHLRSALESKKSTLGAVEELVLLGVRVVEEDQDSLARSFVSAFSSCKSAGLWAPRRCVLRYRGRRLPVFERLLTMGLADVIDDLVVYSS</sequence>
<dbReference type="AlphaFoldDB" id="A0A371CS80"/>
<feature type="domain" description="F-box" evidence="1">
    <location>
        <begin position="1"/>
        <end position="48"/>
    </location>
</feature>
<dbReference type="PROSITE" id="PS50181">
    <property type="entry name" value="FBOX"/>
    <property type="match status" value="1"/>
</dbReference>
<dbReference type="Proteomes" id="UP000256964">
    <property type="component" value="Unassembled WGS sequence"/>
</dbReference>
<gene>
    <name evidence="2" type="ORF">OH76DRAFT_1410423</name>
</gene>
<dbReference type="Gene3D" id="1.20.1280.50">
    <property type="match status" value="1"/>
</dbReference>
<dbReference type="InterPro" id="IPR036047">
    <property type="entry name" value="F-box-like_dom_sf"/>
</dbReference>
<accession>A0A371CS80</accession>